<evidence type="ECO:0000256" key="5">
    <source>
        <dbReference type="ARBA" id="ARBA00022723"/>
    </source>
</evidence>
<keyword evidence="3" id="KW-0444">Lipid biosynthesis</keyword>
<keyword evidence="6" id="KW-0256">Endoplasmic reticulum</keyword>
<evidence type="ECO:0000256" key="9">
    <source>
        <dbReference type="ARBA" id="ARBA00022989"/>
    </source>
</evidence>
<gene>
    <name evidence="17" type="ORF">LRS13_17185</name>
</gene>
<comment type="subcellular location">
    <subcellularLocation>
        <location evidence="2">Endoplasmic reticulum membrane</location>
        <topology evidence="2">Multi-pass membrane protein</topology>
    </subcellularLocation>
</comment>
<protein>
    <submittedName>
        <fullName evidence="17">Sterol desaturase family protein</fullName>
    </submittedName>
</protein>
<evidence type="ECO:0000256" key="8">
    <source>
        <dbReference type="ARBA" id="ARBA00022833"/>
    </source>
</evidence>
<proteinExistence type="predicted"/>
<dbReference type="PANTHER" id="PTHR12863">
    <property type="entry name" value="FATTY ACID HYDROXYLASE"/>
    <property type="match status" value="1"/>
</dbReference>
<evidence type="ECO:0000313" key="18">
    <source>
        <dbReference type="Proteomes" id="UP001058860"/>
    </source>
</evidence>
<dbReference type="PANTHER" id="PTHR12863:SF1">
    <property type="entry name" value="FATTY ACID 2-HYDROXYLASE"/>
    <property type="match status" value="1"/>
</dbReference>
<keyword evidence="9 15" id="KW-1133">Transmembrane helix</keyword>
<feature type="compositionally biased region" description="Basic and acidic residues" evidence="14">
    <location>
        <begin position="206"/>
        <end position="218"/>
    </location>
</feature>
<evidence type="ECO:0000256" key="1">
    <source>
        <dbReference type="ARBA" id="ARBA00001947"/>
    </source>
</evidence>
<feature type="transmembrane region" description="Helical" evidence="15">
    <location>
        <begin position="123"/>
        <end position="152"/>
    </location>
</feature>
<evidence type="ECO:0000259" key="16">
    <source>
        <dbReference type="Pfam" id="PF04116"/>
    </source>
</evidence>
<accession>A0ABY5PD47</accession>
<evidence type="ECO:0000256" key="12">
    <source>
        <dbReference type="ARBA" id="ARBA00023136"/>
    </source>
</evidence>
<dbReference type="EMBL" id="CP088295">
    <property type="protein sequence ID" value="UUY02425.1"/>
    <property type="molecule type" value="Genomic_DNA"/>
</dbReference>
<keyword evidence="13" id="KW-0275">Fatty acid biosynthesis</keyword>
<evidence type="ECO:0000313" key="17">
    <source>
        <dbReference type="EMBL" id="UUY02425.1"/>
    </source>
</evidence>
<evidence type="ECO:0000256" key="3">
    <source>
        <dbReference type="ARBA" id="ARBA00022516"/>
    </source>
</evidence>
<dbReference type="Proteomes" id="UP001058860">
    <property type="component" value="Chromosome"/>
</dbReference>
<keyword evidence="18" id="KW-1185">Reference proteome</keyword>
<keyword evidence="12 15" id="KW-0472">Membrane</keyword>
<keyword evidence="10" id="KW-0560">Oxidoreductase</keyword>
<dbReference type="InterPro" id="IPR006694">
    <property type="entry name" value="Fatty_acid_hydroxylase"/>
</dbReference>
<evidence type="ECO:0000256" key="7">
    <source>
        <dbReference type="ARBA" id="ARBA00022832"/>
    </source>
</evidence>
<dbReference type="Pfam" id="PF04116">
    <property type="entry name" value="FA_hydroxylase"/>
    <property type="match status" value="1"/>
</dbReference>
<keyword evidence="8" id="KW-0862">Zinc</keyword>
<evidence type="ECO:0000256" key="15">
    <source>
        <dbReference type="SAM" id="Phobius"/>
    </source>
</evidence>
<evidence type="ECO:0000256" key="13">
    <source>
        <dbReference type="ARBA" id="ARBA00023160"/>
    </source>
</evidence>
<dbReference type="RefSeq" id="WP_353862953.1">
    <property type="nucleotide sequence ID" value="NZ_CP088295.1"/>
</dbReference>
<sequence length="218" mass="24855">MARSSDPRSEVLKASPRMFENDVLDKLSRVHPSIPVILFVPAIVTLFVLGLQGLGAVALAWVAAGYVFWTLLEYWLHRVVFHFEPEDGVGARLHWIIHGVHHDHPNDPMRLVMPPSVSVPLALMFYGAFLIVLGSDRAMAFGSGFLAGYLVYDMTHYYLHHRVPTSRLGKRLREHHMRHHFQDHTRGFGVSSPVWDRVFGTSPQGNRRERPARREVAH</sequence>
<keyword evidence="11" id="KW-0443">Lipid metabolism</keyword>
<organism evidence="17 18">
    <name type="scientific">Svornostia abyssi</name>
    <dbReference type="NCBI Taxonomy" id="2898438"/>
    <lineage>
        <taxon>Bacteria</taxon>
        <taxon>Bacillati</taxon>
        <taxon>Actinomycetota</taxon>
        <taxon>Thermoleophilia</taxon>
        <taxon>Solirubrobacterales</taxon>
        <taxon>Baekduiaceae</taxon>
        <taxon>Svornostia</taxon>
    </lineage>
</organism>
<evidence type="ECO:0000256" key="10">
    <source>
        <dbReference type="ARBA" id="ARBA00023002"/>
    </source>
</evidence>
<keyword evidence="7" id="KW-0276">Fatty acid metabolism</keyword>
<evidence type="ECO:0000256" key="2">
    <source>
        <dbReference type="ARBA" id="ARBA00004477"/>
    </source>
</evidence>
<comment type="cofactor">
    <cofactor evidence="1">
        <name>Zn(2+)</name>
        <dbReference type="ChEBI" id="CHEBI:29105"/>
    </cofactor>
</comment>
<evidence type="ECO:0000256" key="4">
    <source>
        <dbReference type="ARBA" id="ARBA00022692"/>
    </source>
</evidence>
<keyword evidence="5" id="KW-0479">Metal-binding</keyword>
<keyword evidence="4 15" id="KW-0812">Transmembrane</keyword>
<feature type="transmembrane region" description="Helical" evidence="15">
    <location>
        <begin position="36"/>
        <end position="69"/>
    </location>
</feature>
<feature type="domain" description="Fatty acid hydroxylase" evidence="16">
    <location>
        <begin position="63"/>
        <end position="201"/>
    </location>
</feature>
<evidence type="ECO:0000256" key="6">
    <source>
        <dbReference type="ARBA" id="ARBA00022824"/>
    </source>
</evidence>
<reference evidence="18" key="1">
    <citation type="submission" date="2021-11" db="EMBL/GenBank/DDBJ databases">
        <title>Cultivation dependent microbiological survey of springs from the worlds oldest radium mine currently devoted to the extraction of radon-saturated water.</title>
        <authorList>
            <person name="Kapinusova G."/>
            <person name="Smrhova T."/>
            <person name="Strejcek M."/>
            <person name="Suman J."/>
            <person name="Jani K."/>
            <person name="Pajer P."/>
            <person name="Uhlik O."/>
        </authorList>
    </citation>
    <scope>NUCLEOTIDE SEQUENCE [LARGE SCALE GENOMIC DNA]</scope>
    <source>
        <strain evidence="18">J379</strain>
    </source>
</reference>
<evidence type="ECO:0000256" key="11">
    <source>
        <dbReference type="ARBA" id="ARBA00023098"/>
    </source>
</evidence>
<feature type="region of interest" description="Disordered" evidence="14">
    <location>
        <begin position="199"/>
        <end position="218"/>
    </location>
</feature>
<name>A0ABY5PD47_9ACTN</name>
<dbReference type="InterPro" id="IPR014430">
    <property type="entry name" value="Scs7"/>
</dbReference>
<evidence type="ECO:0000256" key="14">
    <source>
        <dbReference type="SAM" id="MobiDB-lite"/>
    </source>
</evidence>